<keyword evidence="1" id="KW-0472">Membrane</keyword>
<dbReference type="RefSeq" id="WP_133880039.1">
    <property type="nucleotide sequence ID" value="NZ_MWIN01000012.1"/>
</dbReference>
<sequence length="165" mass="18334">MRTLDQYLDAYAVSHRNPLNQVIHVICVPAIFFATLALLWLVPVGRFVPGLPAEVAAWINLATLLMPLAGVFYLSLSFGSFLVGVIWTVLSVLLILAIRHAHLPLFAIAATVWVVAWIAQFYGHHVEGAKPSFADDILFLLIGPLFVQQKLQRWVTTGSMQTKTR</sequence>
<dbReference type="GO" id="GO:0046521">
    <property type="term" value="P:sphingoid catabolic process"/>
    <property type="evidence" value="ECO:0007669"/>
    <property type="project" value="TreeGrafter"/>
</dbReference>
<feature type="transmembrane region" description="Helical" evidence="1">
    <location>
        <begin position="22"/>
        <end position="43"/>
    </location>
</feature>
<dbReference type="AlphaFoldDB" id="A0A4S3K6C6"/>
<proteinExistence type="predicted"/>
<keyword evidence="1" id="KW-0812">Transmembrane</keyword>
<dbReference type="PANTHER" id="PTHR28026">
    <property type="entry name" value="DUF962 DOMAIN PROTEIN (AFU_ORTHOLOGUE AFUA_8G05310)"/>
    <property type="match status" value="1"/>
</dbReference>
<name>A0A4S3K6C6_9GAMM</name>
<dbReference type="Pfam" id="PF06127">
    <property type="entry name" value="Mpo1-like"/>
    <property type="match status" value="1"/>
</dbReference>
<evidence type="ECO:0000313" key="3">
    <source>
        <dbReference type="Proteomes" id="UP000295341"/>
    </source>
</evidence>
<dbReference type="GO" id="GO:0016020">
    <property type="term" value="C:membrane"/>
    <property type="evidence" value="ECO:0007669"/>
    <property type="project" value="GOC"/>
</dbReference>
<reference evidence="2 3" key="1">
    <citation type="submission" date="2019-03" db="EMBL/GenBank/DDBJ databases">
        <title>Genomic Encyclopedia of Type Strains, Phase IV (KMG-IV): sequencing the most valuable type-strain genomes for metagenomic binning, comparative biology and taxonomic classification.</title>
        <authorList>
            <person name="Goeker M."/>
        </authorList>
    </citation>
    <scope>NUCLEOTIDE SEQUENCE [LARGE SCALE GENOMIC DNA]</scope>
    <source>
        <strain evidence="2 3">DSM 26377</strain>
    </source>
</reference>
<organism evidence="2 3">
    <name type="scientific">Panacagrimonas perspica</name>
    <dbReference type="NCBI Taxonomy" id="381431"/>
    <lineage>
        <taxon>Bacteria</taxon>
        <taxon>Pseudomonadati</taxon>
        <taxon>Pseudomonadota</taxon>
        <taxon>Gammaproteobacteria</taxon>
        <taxon>Nevskiales</taxon>
        <taxon>Nevskiaceae</taxon>
        <taxon>Panacagrimonas</taxon>
    </lineage>
</organism>
<dbReference type="InterPro" id="IPR009305">
    <property type="entry name" value="Mpo1-like"/>
</dbReference>
<keyword evidence="1" id="KW-1133">Transmembrane helix</keyword>
<keyword evidence="3" id="KW-1185">Reference proteome</keyword>
<dbReference type="Proteomes" id="UP000295341">
    <property type="component" value="Unassembled WGS sequence"/>
</dbReference>
<accession>A0A4S3K6C6</accession>
<feature type="transmembrane region" description="Helical" evidence="1">
    <location>
        <begin position="105"/>
        <end position="123"/>
    </location>
</feature>
<evidence type="ECO:0000313" key="2">
    <source>
        <dbReference type="EMBL" id="TDU31460.1"/>
    </source>
</evidence>
<dbReference type="PANTHER" id="PTHR28026:SF9">
    <property type="entry name" value="2-HYDROXY-PALMITIC ACID DIOXYGENASE MPO1"/>
    <property type="match status" value="1"/>
</dbReference>
<dbReference type="OrthoDB" id="5515308at2"/>
<evidence type="ECO:0000256" key="1">
    <source>
        <dbReference type="SAM" id="Phobius"/>
    </source>
</evidence>
<feature type="transmembrane region" description="Helical" evidence="1">
    <location>
        <begin position="80"/>
        <end position="98"/>
    </location>
</feature>
<comment type="caution">
    <text evidence="2">The sequence shown here is derived from an EMBL/GenBank/DDBJ whole genome shotgun (WGS) entry which is preliminary data.</text>
</comment>
<gene>
    <name evidence="2" type="ORF">DFR24_0830</name>
</gene>
<dbReference type="EMBL" id="SOBT01000008">
    <property type="protein sequence ID" value="TDU31460.1"/>
    <property type="molecule type" value="Genomic_DNA"/>
</dbReference>
<protein>
    <submittedName>
        <fullName evidence="2">Putative membrane protein YGL010W</fullName>
    </submittedName>
</protein>